<proteinExistence type="predicted"/>
<protein>
    <submittedName>
        <fullName evidence="1">Uncharacterized protein</fullName>
    </submittedName>
</protein>
<accession>A0ABQ3R2P2</accession>
<dbReference type="EMBL" id="BNDY01000024">
    <property type="protein sequence ID" value="GHI43797.1"/>
    <property type="molecule type" value="Genomic_DNA"/>
</dbReference>
<gene>
    <name evidence="1" type="ORF">Sviol_82050</name>
</gene>
<evidence type="ECO:0000313" key="2">
    <source>
        <dbReference type="Proteomes" id="UP001050808"/>
    </source>
</evidence>
<dbReference type="Proteomes" id="UP001050808">
    <property type="component" value="Unassembled WGS sequence"/>
</dbReference>
<evidence type="ECO:0000313" key="1">
    <source>
        <dbReference type="EMBL" id="GHI43797.1"/>
    </source>
</evidence>
<organism evidence="1 2">
    <name type="scientific">Streptomyces violascens</name>
    <dbReference type="NCBI Taxonomy" id="67381"/>
    <lineage>
        <taxon>Bacteria</taxon>
        <taxon>Bacillati</taxon>
        <taxon>Actinomycetota</taxon>
        <taxon>Actinomycetes</taxon>
        <taxon>Kitasatosporales</taxon>
        <taxon>Streptomycetaceae</taxon>
        <taxon>Streptomyces</taxon>
    </lineage>
</organism>
<sequence length="81" mass="8698">MAKPSPTLPADEPLAALELGEYIAELMPMMLPFMSMSAPPELPGLSEASVWSALYVVFEEPVSPLNCCPPNSNGQPPFPRP</sequence>
<name>A0ABQ3R2P2_9ACTN</name>
<reference evidence="1" key="1">
    <citation type="submission" date="2024-05" db="EMBL/GenBank/DDBJ databases">
        <title>Whole genome shotgun sequence of Streptomyces violascens NBRC 12920.</title>
        <authorList>
            <person name="Komaki H."/>
            <person name="Tamura T."/>
        </authorList>
    </citation>
    <scope>NUCLEOTIDE SEQUENCE</scope>
    <source>
        <strain evidence="1">NBRC 12920</strain>
    </source>
</reference>
<comment type="caution">
    <text evidence="1">The sequence shown here is derived from an EMBL/GenBank/DDBJ whole genome shotgun (WGS) entry which is preliminary data.</text>
</comment>
<keyword evidence="2" id="KW-1185">Reference proteome</keyword>